<keyword evidence="6" id="KW-1185">Reference proteome</keyword>
<feature type="domain" description="Ubiquitin-like" evidence="4">
    <location>
        <begin position="321"/>
        <end position="395"/>
    </location>
</feature>
<evidence type="ECO:0000256" key="3">
    <source>
        <dbReference type="SAM" id="MobiDB-lite"/>
    </source>
</evidence>
<dbReference type="Proteomes" id="UP000001070">
    <property type="component" value="Unassembled WGS sequence"/>
</dbReference>
<dbReference type="InterPro" id="IPR022617">
    <property type="entry name" value="Rad60/SUMO-like_dom"/>
</dbReference>
<dbReference type="HOGENOM" id="CLU_680216_0_0_1"/>
<dbReference type="GO" id="GO:0045944">
    <property type="term" value="P:positive regulation of transcription by RNA polymerase II"/>
    <property type="evidence" value="ECO:0007669"/>
    <property type="project" value="TreeGrafter"/>
</dbReference>
<keyword evidence="2" id="KW-0539">Nucleus</keyword>
<dbReference type="AlphaFoldDB" id="B4JRT3"/>
<dbReference type="EMBL" id="CH916373">
    <property type="protein sequence ID" value="EDV94473.1"/>
    <property type="molecule type" value="Genomic_DNA"/>
</dbReference>
<evidence type="ECO:0000313" key="5">
    <source>
        <dbReference type="EMBL" id="EDV94473.1"/>
    </source>
</evidence>
<feature type="compositionally biased region" description="Basic and acidic residues" evidence="3">
    <location>
        <begin position="60"/>
        <end position="75"/>
    </location>
</feature>
<dbReference type="Gene3D" id="3.10.20.90">
    <property type="entry name" value="Phosphatidylinositol 3-kinase Catalytic Subunit, Chain A, domain 1"/>
    <property type="match status" value="2"/>
</dbReference>
<gene>
    <name evidence="5" type="primary">Dgri\GH21394</name>
    <name evidence="5" type="ORF">Dgri_GH21394</name>
</gene>
<dbReference type="GO" id="GO:0034399">
    <property type="term" value="C:nuclear periphery"/>
    <property type="evidence" value="ECO:0007669"/>
    <property type="project" value="EnsemblMetazoa"/>
</dbReference>
<dbReference type="STRING" id="7222.B4JRT3"/>
<evidence type="ECO:0000259" key="4">
    <source>
        <dbReference type="PROSITE" id="PS50053"/>
    </source>
</evidence>
<dbReference type="InterPro" id="IPR052324">
    <property type="entry name" value="NFATC2-Int_DNA_Repair"/>
</dbReference>
<protein>
    <submittedName>
        <fullName evidence="5">GH21394</fullName>
    </submittedName>
</protein>
<dbReference type="PROSITE" id="PS50053">
    <property type="entry name" value="UBIQUITIN_2"/>
    <property type="match status" value="1"/>
</dbReference>
<evidence type="ECO:0000256" key="1">
    <source>
        <dbReference type="ARBA" id="ARBA00004123"/>
    </source>
</evidence>
<dbReference type="GO" id="GO:0000724">
    <property type="term" value="P:double-strand break repair via homologous recombination"/>
    <property type="evidence" value="ECO:0007669"/>
    <property type="project" value="EnsemblMetazoa"/>
</dbReference>
<feature type="compositionally biased region" description="Basic residues" evidence="3">
    <location>
        <begin position="46"/>
        <end position="59"/>
    </location>
</feature>
<dbReference type="eggNOG" id="KOG1769">
    <property type="taxonomic scope" value="Eukaryota"/>
</dbReference>
<dbReference type="InterPro" id="IPR029071">
    <property type="entry name" value="Ubiquitin-like_domsf"/>
</dbReference>
<evidence type="ECO:0000313" key="6">
    <source>
        <dbReference type="Proteomes" id="UP000001070"/>
    </source>
</evidence>
<dbReference type="InterPro" id="IPR000626">
    <property type="entry name" value="Ubiquitin-like_dom"/>
</dbReference>
<dbReference type="OMA" id="AHMFKEV"/>
<proteinExistence type="predicted"/>
<organism evidence="6">
    <name type="scientific">Drosophila grimshawi</name>
    <name type="common">Hawaiian fruit fly</name>
    <name type="synonym">Idiomyia grimshawi</name>
    <dbReference type="NCBI Taxonomy" id="7222"/>
    <lineage>
        <taxon>Eukaryota</taxon>
        <taxon>Metazoa</taxon>
        <taxon>Ecdysozoa</taxon>
        <taxon>Arthropoda</taxon>
        <taxon>Hexapoda</taxon>
        <taxon>Insecta</taxon>
        <taxon>Pterygota</taxon>
        <taxon>Neoptera</taxon>
        <taxon>Endopterygota</taxon>
        <taxon>Diptera</taxon>
        <taxon>Brachycera</taxon>
        <taxon>Muscomorpha</taxon>
        <taxon>Ephydroidea</taxon>
        <taxon>Drosophilidae</taxon>
        <taxon>Drosophila</taxon>
        <taxon>Hawaiian Drosophila</taxon>
    </lineage>
</organism>
<accession>B4JRT3</accession>
<dbReference type="CDD" id="cd01763">
    <property type="entry name" value="Ubl_SUMO_like"/>
    <property type="match status" value="1"/>
</dbReference>
<evidence type="ECO:0000256" key="2">
    <source>
        <dbReference type="ARBA" id="ARBA00023242"/>
    </source>
</evidence>
<dbReference type="PhylomeDB" id="B4JRT3"/>
<comment type="subcellular location">
    <subcellularLocation>
        <location evidence="1">Nucleus</location>
    </subcellularLocation>
</comment>
<dbReference type="OrthoDB" id="442921at2759"/>
<dbReference type="InParanoid" id="B4JRT3"/>
<dbReference type="Pfam" id="PF11976">
    <property type="entry name" value="Rad60-SLD"/>
    <property type="match status" value="1"/>
</dbReference>
<feature type="region of interest" description="Disordered" evidence="3">
    <location>
        <begin position="46"/>
        <end position="98"/>
    </location>
</feature>
<sequence>MSDDECDIFNLPPKQNIAVPQKLFVPEGDLSQTDYNFITTSKAVVKKPAKVSKTKKTAQKKTDKQQKTGTDEGKSDNIGLQEQDSPTTTTLSTANPAVTRELSPVSKLILEMEERQSNEINQLPVARRTRSSMGERKEPDVVVASVLPPKRRNVRGRKKTGPAASTIDPHWSIAERAARAQVIDSIDMVSAVVPRIEGFVNLDSDDDGDQLLDQAKEPTPANNFDDDNQILDINLNWFGEIQLYKLRQHQKFAHMFKEVSKRNNVPIDDIIINMEDIFIRPTESPQNVGLKVYHILSGHAMKSAKNVVQHKEDDNNMVKPKKFQLKVQGDKWKKPLIIQLKKTDTFKILYIKCAEEMECAVSDFKLFFDGELLEPDDTPKNQDMEGNEMIDLRSK</sequence>
<reference evidence="5 6" key="1">
    <citation type="journal article" date="2007" name="Nature">
        <title>Evolution of genes and genomes on the Drosophila phylogeny.</title>
        <authorList>
            <consortium name="Drosophila 12 Genomes Consortium"/>
            <person name="Clark A.G."/>
            <person name="Eisen M.B."/>
            <person name="Smith D.R."/>
            <person name="Bergman C.M."/>
            <person name="Oliver B."/>
            <person name="Markow T.A."/>
            <person name="Kaufman T.C."/>
            <person name="Kellis M."/>
            <person name="Gelbart W."/>
            <person name="Iyer V.N."/>
            <person name="Pollard D.A."/>
            <person name="Sackton T.B."/>
            <person name="Larracuente A.M."/>
            <person name="Singh N.D."/>
            <person name="Abad J.P."/>
            <person name="Abt D.N."/>
            <person name="Adryan B."/>
            <person name="Aguade M."/>
            <person name="Akashi H."/>
            <person name="Anderson W.W."/>
            <person name="Aquadro C.F."/>
            <person name="Ardell D.H."/>
            <person name="Arguello R."/>
            <person name="Artieri C.G."/>
            <person name="Barbash D.A."/>
            <person name="Barker D."/>
            <person name="Barsanti P."/>
            <person name="Batterham P."/>
            <person name="Batzoglou S."/>
            <person name="Begun D."/>
            <person name="Bhutkar A."/>
            <person name="Blanco E."/>
            <person name="Bosak S.A."/>
            <person name="Bradley R.K."/>
            <person name="Brand A.D."/>
            <person name="Brent M.R."/>
            <person name="Brooks A.N."/>
            <person name="Brown R.H."/>
            <person name="Butlin R.K."/>
            <person name="Caggese C."/>
            <person name="Calvi B.R."/>
            <person name="Bernardo de Carvalho A."/>
            <person name="Caspi A."/>
            <person name="Castrezana S."/>
            <person name="Celniker S.E."/>
            <person name="Chang J.L."/>
            <person name="Chapple C."/>
            <person name="Chatterji S."/>
            <person name="Chinwalla A."/>
            <person name="Civetta A."/>
            <person name="Clifton S.W."/>
            <person name="Comeron J.M."/>
            <person name="Costello J.C."/>
            <person name="Coyne J.A."/>
            <person name="Daub J."/>
            <person name="David R.G."/>
            <person name="Delcher A.L."/>
            <person name="Delehaunty K."/>
            <person name="Do C.B."/>
            <person name="Ebling H."/>
            <person name="Edwards K."/>
            <person name="Eickbush T."/>
            <person name="Evans J.D."/>
            <person name="Filipski A."/>
            <person name="Findeiss S."/>
            <person name="Freyhult E."/>
            <person name="Fulton L."/>
            <person name="Fulton R."/>
            <person name="Garcia A.C."/>
            <person name="Gardiner A."/>
            <person name="Garfield D.A."/>
            <person name="Garvin B.E."/>
            <person name="Gibson G."/>
            <person name="Gilbert D."/>
            <person name="Gnerre S."/>
            <person name="Godfrey J."/>
            <person name="Good R."/>
            <person name="Gotea V."/>
            <person name="Gravely B."/>
            <person name="Greenberg A.J."/>
            <person name="Griffiths-Jones S."/>
            <person name="Gross S."/>
            <person name="Guigo R."/>
            <person name="Gustafson E.A."/>
            <person name="Haerty W."/>
            <person name="Hahn M.W."/>
            <person name="Halligan D.L."/>
            <person name="Halpern A.L."/>
            <person name="Halter G.M."/>
            <person name="Han M.V."/>
            <person name="Heger A."/>
            <person name="Hillier L."/>
            <person name="Hinrichs A.S."/>
            <person name="Holmes I."/>
            <person name="Hoskins R.A."/>
            <person name="Hubisz M.J."/>
            <person name="Hultmark D."/>
            <person name="Huntley M.A."/>
            <person name="Jaffe D.B."/>
            <person name="Jagadeeshan S."/>
            <person name="Jeck W.R."/>
            <person name="Johnson J."/>
            <person name="Jones C.D."/>
            <person name="Jordan W.C."/>
            <person name="Karpen G.H."/>
            <person name="Kataoka E."/>
            <person name="Keightley P.D."/>
            <person name="Kheradpour P."/>
            <person name="Kirkness E.F."/>
            <person name="Koerich L.B."/>
            <person name="Kristiansen K."/>
            <person name="Kudrna D."/>
            <person name="Kulathinal R.J."/>
            <person name="Kumar S."/>
            <person name="Kwok R."/>
            <person name="Lander E."/>
            <person name="Langley C.H."/>
            <person name="Lapoint R."/>
            <person name="Lazzaro B.P."/>
            <person name="Lee S.J."/>
            <person name="Levesque L."/>
            <person name="Li R."/>
            <person name="Lin C.F."/>
            <person name="Lin M.F."/>
            <person name="Lindblad-Toh K."/>
            <person name="Llopart A."/>
            <person name="Long M."/>
            <person name="Low L."/>
            <person name="Lozovsky E."/>
            <person name="Lu J."/>
            <person name="Luo M."/>
            <person name="Machado C.A."/>
            <person name="Makalowski W."/>
            <person name="Marzo M."/>
            <person name="Matsuda M."/>
            <person name="Matzkin L."/>
            <person name="McAllister B."/>
            <person name="McBride C.S."/>
            <person name="McKernan B."/>
            <person name="McKernan K."/>
            <person name="Mendez-Lago M."/>
            <person name="Minx P."/>
            <person name="Mollenhauer M.U."/>
            <person name="Montooth K."/>
            <person name="Mount S.M."/>
            <person name="Mu X."/>
            <person name="Myers E."/>
            <person name="Negre B."/>
            <person name="Newfeld S."/>
            <person name="Nielsen R."/>
            <person name="Noor M.A."/>
            <person name="O'Grady P."/>
            <person name="Pachter L."/>
            <person name="Papaceit M."/>
            <person name="Parisi M.J."/>
            <person name="Parisi M."/>
            <person name="Parts L."/>
            <person name="Pedersen J.S."/>
            <person name="Pesole G."/>
            <person name="Phillippy A.M."/>
            <person name="Ponting C.P."/>
            <person name="Pop M."/>
            <person name="Porcelli D."/>
            <person name="Powell J.R."/>
            <person name="Prohaska S."/>
            <person name="Pruitt K."/>
            <person name="Puig M."/>
            <person name="Quesneville H."/>
            <person name="Ram K.R."/>
            <person name="Rand D."/>
            <person name="Rasmussen M.D."/>
            <person name="Reed L.K."/>
            <person name="Reenan R."/>
            <person name="Reily A."/>
            <person name="Remington K.A."/>
            <person name="Rieger T.T."/>
            <person name="Ritchie M.G."/>
            <person name="Robin C."/>
            <person name="Rogers Y.H."/>
            <person name="Rohde C."/>
            <person name="Rozas J."/>
            <person name="Rubenfield M.J."/>
            <person name="Ruiz A."/>
            <person name="Russo S."/>
            <person name="Salzberg S.L."/>
            <person name="Sanchez-Gracia A."/>
            <person name="Saranga D.J."/>
            <person name="Sato H."/>
            <person name="Schaeffer S.W."/>
            <person name="Schatz M.C."/>
            <person name="Schlenke T."/>
            <person name="Schwartz R."/>
            <person name="Segarra C."/>
            <person name="Singh R.S."/>
            <person name="Sirot L."/>
            <person name="Sirota M."/>
            <person name="Sisneros N.B."/>
            <person name="Smith C.D."/>
            <person name="Smith T.F."/>
            <person name="Spieth J."/>
            <person name="Stage D.E."/>
            <person name="Stark A."/>
            <person name="Stephan W."/>
            <person name="Strausberg R.L."/>
            <person name="Strempel S."/>
            <person name="Sturgill D."/>
            <person name="Sutton G."/>
            <person name="Sutton G.G."/>
            <person name="Tao W."/>
            <person name="Teichmann S."/>
            <person name="Tobari Y.N."/>
            <person name="Tomimura Y."/>
            <person name="Tsolas J.M."/>
            <person name="Valente V.L."/>
            <person name="Venter E."/>
            <person name="Venter J.C."/>
            <person name="Vicario S."/>
            <person name="Vieira F.G."/>
            <person name="Vilella A.J."/>
            <person name="Villasante A."/>
            <person name="Walenz B."/>
            <person name="Wang J."/>
            <person name="Wasserman M."/>
            <person name="Watts T."/>
            <person name="Wilson D."/>
            <person name="Wilson R.K."/>
            <person name="Wing R.A."/>
            <person name="Wolfner M.F."/>
            <person name="Wong A."/>
            <person name="Wong G.K."/>
            <person name="Wu C.I."/>
            <person name="Wu G."/>
            <person name="Yamamoto D."/>
            <person name="Yang H.P."/>
            <person name="Yang S.P."/>
            <person name="Yorke J.A."/>
            <person name="Yoshida K."/>
            <person name="Zdobnov E."/>
            <person name="Zhang P."/>
            <person name="Zhang Y."/>
            <person name="Zimin A.V."/>
            <person name="Baldwin J."/>
            <person name="Abdouelleil A."/>
            <person name="Abdulkadir J."/>
            <person name="Abebe A."/>
            <person name="Abera B."/>
            <person name="Abreu J."/>
            <person name="Acer S.C."/>
            <person name="Aftuck L."/>
            <person name="Alexander A."/>
            <person name="An P."/>
            <person name="Anderson E."/>
            <person name="Anderson S."/>
            <person name="Arachi H."/>
            <person name="Azer M."/>
            <person name="Bachantsang P."/>
            <person name="Barry A."/>
            <person name="Bayul T."/>
            <person name="Berlin A."/>
            <person name="Bessette D."/>
            <person name="Bloom T."/>
            <person name="Blye J."/>
            <person name="Boguslavskiy L."/>
            <person name="Bonnet C."/>
            <person name="Boukhgalter B."/>
            <person name="Bourzgui I."/>
            <person name="Brown A."/>
            <person name="Cahill P."/>
            <person name="Channer S."/>
            <person name="Cheshatsang Y."/>
            <person name="Chuda L."/>
            <person name="Citroen M."/>
            <person name="Collymore A."/>
            <person name="Cooke P."/>
            <person name="Costello M."/>
            <person name="D'Aco K."/>
            <person name="Daza R."/>
            <person name="De Haan G."/>
            <person name="DeGray S."/>
            <person name="DeMaso C."/>
            <person name="Dhargay N."/>
            <person name="Dooley K."/>
            <person name="Dooley E."/>
            <person name="Doricent M."/>
            <person name="Dorje P."/>
            <person name="Dorjee K."/>
            <person name="Dupes A."/>
            <person name="Elong R."/>
            <person name="Falk J."/>
            <person name="Farina A."/>
            <person name="Faro S."/>
            <person name="Ferguson D."/>
            <person name="Fisher S."/>
            <person name="Foley C.D."/>
            <person name="Franke A."/>
            <person name="Friedrich D."/>
            <person name="Gadbois L."/>
            <person name="Gearin G."/>
            <person name="Gearin C.R."/>
            <person name="Giannoukos G."/>
            <person name="Goode T."/>
            <person name="Graham J."/>
            <person name="Grandbois E."/>
            <person name="Grewal S."/>
            <person name="Gyaltsen K."/>
            <person name="Hafez N."/>
            <person name="Hagos B."/>
            <person name="Hall J."/>
            <person name="Henson C."/>
            <person name="Hollinger A."/>
            <person name="Honan T."/>
            <person name="Huard M.D."/>
            <person name="Hughes L."/>
            <person name="Hurhula B."/>
            <person name="Husby M.E."/>
            <person name="Kamat A."/>
            <person name="Kanga B."/>
            <person name="Kashin S."/>
            <person name="Khazanovich D."/>
            <person name="Kisner P."/>
            <person name="Lance K."/>
            <person name="Lara M."/>
            <person name="Lee W."/>
            <person name="Lennon N."/>
            <person name="Letendre F."/>
            <person name="LeVine R."/>
            <person name="Lipovsky A."/>
            <person name="Liu X."/>
            <person name="Liu J."/>
            <person name="Liu S."/>
            <person name="Lokyitsang T."/>
            <person name="Lokyitsang Y."/>
            <person name="Lubonja R."/>
            <person name="Lui A."/>
            <person name="MacDonald P."/>
            <person name="Magnisalis V."/>
            <person name="Maru K."/>
            <person name="Matthews C."/>
            <person name="McCusker W."/>
            <person name="McDonough S."/>
            <person name="Mehta T."/>
            <person name="Meldrim J."/>
            <person name="Meneus L."/>
            <person name="Mihai O."/>
            <person name="Mihalev A."/>
            <person name="Mihova T."/>
            <person name="Mittelman R."/>
            <person name="Mlenga V."/>
            <person name="Montmayeur A."/>
            <person name="Mulrain L."/>
            <person name="Navidi A."/>
            <person name="Naylor J."/>
            <person name="Negash T."/>
            <person name="Nguyen T."/>
            <person name="Nguyen N."/>
            <person name="Nicol R."/>
            <person name="Norbu C."/>
            <person name="Norbu N."/>
            <person name="Novod N."/>
            <person name="O'Neill B."/>
            <person name="Osman S."/>
            <person name="Markiewicz E."/>
            <person name="Oyono O.L."/>
            <person name="Patti C."/>
            <person name="Phunkhang P."/>
            <person name="Pierre F."/>
            <person name="Priest M."/>
            <person name="Raghuraman S."/>
            <person name="Rege F."/>
            <person name="Reyes R."/>
            <person name="Rise C."/>
            <person name="Rogov P."/>
            <person name="Ross K."/>
            <person name="Ryan E."/>
            <person name="Settipalli S."/>
            <person name="Shea T."/>
            <person name="Sherpa N."/>
            <person name="Shi L."/>
            <person name="Shih D."/>
            <person name="Sparrow T."/>
            <person name="Spaulding J."/>
            <person name="Stalker J."/>
            <person name="Stange-Thomann N."/>
            <person name="Stavropoulos S."/>
            <person name="Stone C."/>
            <person name="Strader C."/>
            <person name="Tesfaye S."/>
            <person name="Thomson T."/>
            <person name="Thoulutsang Y."/>
            <person name="Thoulutsang D."/>
            <person name="Topham K."/>
            <person name="Topping I."/>
            <person name="Tsamla T."/>
            <person name="Vassiliev H."/>
            <person name="Vo A."/>
            <person name="Wangchuk T."/>
            <person name="Wangdi T."/>
            <person name="Weiand M."/>
            <person name="Wilkinson J."/>
            <person name="Wilson A."/>
            <person name="Yadav S."/>
            <person name="Young G."/>
            <person name="Yu Q."/>
            <person name="Zembek L."/>
            <person name="Zhong D."/>
            <person name="Zimmer A."/>
            <person name="Zwirko Z."/>
            <person name="Jaffe D.B."/>
            <person name="Alvarez P."/>
            <person name="Brockman W."/>
            <person name="Butler J."/>
            <person name="Chin C."/>
            <person name="Gnerre S."/>
            <person name="Grabherr M."/>
            <person name="Kleber M."/>
            <person name="Mauceli E."/>
            <person name="MacCallum I."/>
        </authorList>
    </citation>
    <scope>NUCLEOTIDE SEQUENCE [LARGE SCALE GENOMIC DNA]</scope>
    <source>
        <strain evidence="6">Tucson 15287-2541.00</strain>
    </source>
</reference>
<dbReference type="PANTHER" id="PTHR47187">
    <property type="entry name" value="NFATC2-INTERACTING PROTEIN"/>
    <property type="match status" value="1"/>
</dbReference>
<dbReference type="SMR" id="B4JRT3"/>
<feature type="compositionally biased region" description="Polar residues" evidence="3">
    <location>
        <begin position="78"/>
        <end position="96"/>
    </location>
</feature>
<name>B4JRT3_DROGR</name>
<dbReference type="PANTHER" id="PTHR47187:SF1">
    <property type="entry name" value="NFATC2-INTERACTING PROTEIN"/>
    <property type="match status" value="1"/>
</dbReference>
<dbReference type="KEGG" id="dgr:6567664"/>
<dbReference type="FunCoup" id="B4JRT3">
    <property type="interactions" value="97"/>
</dbReference>
<dbReference type="SUPFAM" id="SSF54236">
    <property type="entry name" value="Ubiquitin-like"/>
    <property type="match status" value="1"/>
</dbReference>